<evidence type="ECO:0000259" key="6">
    <source>
        <dbReference type="PROSITE" id="PS51177"/>
    </source>
</evidence>
<dbReference type="InterPro" id="IPR036390">
    <property type="entry name" value="WH_DNA-bd_sf"/>
</dbReference>
<dbReference type="InterPro" id="IPR017938">
    <property type="entry name" value="Riboflavin_synthase-like_b-brl"/>
</dbReference>
<evidence type="ECO:0000256" key="1">
    <source>
        <dbReference type="ARBA" id="ARBA00022491"/>
    </source>
</evidence>
<dbReference type="NCBIfam" id="NF006767">
    <property type="entry name" value="PRK09289.1"/>
    <property type="match status" value="1"/>
</dbReference>
<reference evidence="7" key="2">
    <citation type="journal article" date="2021" name="Genome Biol. Evol.">
        <title>Developing a high-quality reference genome for a parasitic bivalve with doubly uniparental inheritance (Bivalvia: Unionida).</title>
        <authorList>
            <person name="Smith C.H."/>
        </authorList>
    </citation>
    <scope>NUCLEOTIDE SEQUENCE</scope>
    <source>
        <strain evidence="7">CHS0354</strain>
        <tissue evidence="7">Mantle</tissue>
    </source>
</reference>
<dbReference type="InterPro" id="IPR023366">
    <property type="entry name" value="ATP_synth_asu-like_sf"/>
</dbReference>
<reference evidence="7" key="1">
    <citation type="journal article" date="2021" name="Genome Biol. Evol.">
        <title>A High-Quality Reference Genome for a Parasitic Bivalve with Doubly Uniparental Inheritance (Bivalvia: Unionida).</title>
        <authorList>
            <person name="Smith C.H."/>
        </authorList>
    </citation>
    <scope>NUCLEOTIDE SEQUENCE</scope>
    <source>
        <strain evidence="7">CHS0354</strain>
    </source>
</reference>
<evidence type="ECO:0000256" key="4">
    <source>
        <dbReference type="ARBA" id="ARBA00023016"/>
    </source>
</evidence>
<comment type="caution">
    <text evidence="7">The sequence shown here is derived from an EMBL/GenBank/DDBJ whole genome shotgun (WGS) entry which is preliminary data.</text>
</comment>
<dbReference type="InterPro" id="IPR036388">
    <property type="entry name" value="WH-like_DNA-bd_sf"/>
</dbReference>
<dbReference type="HAMAP" id="MF_00081">
    <property type="entry name" value="HrcA"/>
    <property type="match status" value="1"/>
</dbReference>
<evidence type="ECO:0000256" key="2">
    <source>
        <dbReference type="ARBA" id="ARBA00022737"/>
    </source>
</evidence>
<dbReference type="Gene3D" id="3.30.450.40">
    <property type="match status" value="1"/>
</dbReference>
<dbReference type="GO" id="GO:0003677">
    <property type="term" value="F:DNA binding"/>
    <property type="evidence" value="ECO:0007669"/>
    <property type="project" value="InterPro"/>
</dbReference>
<dbReference type="InterPro" id="IPR001783">
    <property type="entry name" value="Lumazine-bd"/>
</dbReference>
<dbReference type="SUPFAM" id="SSF46785">
    <property type="entry name" value="Winged helix' DNA-binding domain"/>
    <property type="match status" value="1"/>
</dbReference>
<dbReference type="InterPro" id="IPR002571">
    <property type="entry name" value="HrcA"/>
</dbReference>
<dbReference type="CDD" id="cd00402">
    <property type="entry name" value="Riboflavin_synthase_like"/>
    <property type="match status" value="1"/>
</dbReference>
<dbReference type="NCBIfam" id="TIGR00331">
    <property type="entry name" value="hrcA"/>
    <property type="match status" value="1"/>
</dbReference>
<dbReference type="PROSITE" id="PS51177">
    <property type="entry name" value="LUMAZINE_BIND"/>
    <property type="match status" value="2"/>
</dbReference>
<dbReference type="SUPFAM" id="SSF63380">
    <property type="entry name" value="Riboflavin synthase domain-like"/>
    <property type="match status" value="2"/>
</dbReference>
<sequence length="495" mass="55944">MTASPVGSRYLTRKHSLNFSDATLRNVMADLEEKGYINQPYASAGRVPTDKGYRYYVDDIAKMGNLHKSEKNKIDHNIDLEKTTKHTDTMLKEATQILSQISQQISLILTPSLSKGIFNRIDLLSISSERLMIVITIDNGFVKTVMIELQSEVTQKDILQLTELLNEKLAGISLAEIRETISIRVPPNDTDNKLIRIFIESSKEIFNDISEGRLIVFGKDNILTNPEFERVDKVKGIIELFENKDVIVHLIESTTQNPISTNEDPIIKIRIGKENQESKLQDCSLITAKYFAGKSEGIIKDIGTITNIITHTHGLTLYISFTSDNFLNLTTDESICINGVCLTITHFYNLKQFTVDVVQETLSKTTIPLWTISKRVNLERALKPTDRLGGGWIQGHIDCTALVTHVIPLTYASEIWIKIRNEDLGLIVEKGSITIEGVNLTIAEIKDNLIKLAIIPFTWEHTTLSDLKPNHCVNVEFDILGKYFLRQWNIHKSAH</sequence>
<organism evidence="7 8">
    <name type="scientific">Potamilus streckersoni</name>
    <dbReference type="NCBI Taxonomy" id="2493646"/>
    <lineage>
        <taxon>Eukaryota</taxon>
        <taxon>Metazoa</taxon>
        <taxon>Spiralia</taxon>
        <taxon>Lophotrochozoa</taxon>
        <taxon>Mollusca</taxon>
        <taxon>Bivalvia</taxon>
        <taxon>Autobranchia</taxon>
        <taxon>Heteroconchia</taxon>
        <taxon>Palaeoheterodonta</taxon>
        <taxon>Unionida</taxon>
        <taxon>Unionoidea</taxon>
        <taxon>Unionidae</taxon>
        <taxon>Ambleminae</taxon>
        <taxon>Lampsilini</taxon>
        <taxon>Potamilus</taxon>
    </lineage>
</organism>
<dbReference type="InterPro" id="IPR029016">
    <property type="entry name" value="GAF-like_dom_sf"/>
</dbReference>
<dbReference type="SUPFAM" id="SSF55781">
    <property type="entry name" value="GAF domain-like"/>
    <property type="match status" value="1"/>
</dbReference>
<proteinExistence type="inferred from homology"/>
<feature type="domain" description="Lumazine-binding" evidence="6">
    <location>
        <begin position="294"/>
        <end position="391"/>
    </location>
</feature>
<evidence type="ECO:0000256" key="3">
    <source>
        <dbReference type="ARBA" id="ARBA00023015"/>
    </source>
</evidence>
<dbReference type="PANTHER" id="PTHR34824:SF1">
    <property type="entry name" value="HEAT-INDUCIBLE TRANSCRIPTION REPRESSOR HRCA"/>
    <property type="match status" value="1"/>
</dbReference>
<keyword evidence="3" id="KW-0805">Transcription regulation</keyword>
<keyword evidence="5" id="KW-0804">Transcription</keyword>
<dbReference type="NCBIfam" id="TIGR00187">
    <property type="entry name" value="ribE"/>
    <property type="match status" value="1"/>
</dbReference>
<dbReference type="AlphaFoldDB" id="A0AAE0RZ56"/>
<accession>A0AAE0RZ56</accession>
<keyword evidence="4" id="KW-0346">Stress response</keyword>
<keyword evidence="1" id="KW-0678">Repressor</keyword>
<keyword evidence="8" id="KW-1185">Reference proteome</keyword>
<dbReference type="Pfam" id="PF01628">
    <property type="entry name" value="HrcA"/>
    <property type="match status" value="1"/>
</dbReference>
<name>A0AAE0RZ56_9BIVA</name>
<evidence type="ECO:0000313" key="8">
    <source>
        <dbReference type="Proteomes" id="UP001195483"/>
    </source>
</evidence>
<evidence type="ECO:0000256" key="5">
    <source>
        <dbReference type="ARBA" id="ARBA00023163"/>
    </source>
</evidence>
<keyword evidence="2" id="KW-0677">Repeat</keyword>
<dbReference type="Proteomes" id="UP001195483">
    <property type="component" value="Unassembled WGS sequence"/>
</dbReference>
<dbReference type="InterPro" id="IPR021153">
    <property type="entry name" value="HrcA_C"/>
</dbReference>
<dbReference type="Pfam" id="PF00677">
    <property type="entry name" value="Lum_binding"/>
    <property type="match status" value="1"/>
</dbReference>
<dbReference type="InterPro" id="IPR026017">
    <property type="entry name" value="Lumazine-bd_dom"/>
</dbReference>
<gene>
    <name evidence="7" type="ORF">CHS0354_023958</name>
</gene>
<dbReference type="PANTHER" id="PTHR34824">
    <property type="entry name" value="HEAT-INDUCIBLE TRANSCRIPTION REPRESSOR HRCA"/>
    <property type="match status" value="1"/>
</dbReference>
<evidence type="ECO:0000313" key="7">
    <source>
        <dbReference type="EMBL" id="KAK3582412.1"/>
    </source>
</evidence>
<reference evidence="7" key="3">
    <citation type="submission" date="2023-05" db="EMBL/GenBank/DDBJ databases">
        <authorList>
            <person name="Smith C.H."/>
        </authorList>
    </citation>
    <scope>NUCLEOTIDE SEQUENCE</scope>
    <source>
        <strain evidence="7">CHS0354</strain>
        <tissue evidence="7">Mantle</tissue>
    </source>
</reference>
<dbReference type="Gene3D" id="1.10.10.10">
    <property type="entry name" value="Winged helix-like DNA-binding domain superfamily/Winged helix DNA-binding domain"/>
    <property type="match status" value="1"/>
</dbReference>
<protein>
    <recommendedName>
        <fullName evidence="6">Lumazine-binding domain-containing protein</fullName>
    </recommendedName>
</protein>
<dbReference type="GO" id="GO:0045892">
    <property type="term" value="P:negative regulation of DNA-templated transcription"/>
    <property type="evidence" value="ECO:0007669"/>
    <property type="project" value="TreeGrafter"/>
</dbReference>
<feature type="domain" description="Lumazine-binding" evidence="6">
    <location>
        <begin position="392"/>
        <end position="488"/>
    </location>
</feature>
<dbReference type="Gene3D" id="2.40.30.20">
    <property type="match status" value="2"/>
</dbReference>
<dbReference type="EMBL" id="JAEAOA010001427">
    <property type="protein sequence ID" value="KAK3582412.1"/>
    <property type="molecule type" value="Genomic_DNA"/>
</dbReference>